<dbReference type="GO" id="GO:0006633">
    <property type="term" value="P:fatty acid biosynthetic process"/>
    <property type="evidence" value="ECO:0007669"/>
    <property type="project" value="TreeGrafter"/>
</dbReference>
<dbReference type="Gene3D" id="3.40.47.10">
    <property type="match status" value="1"/>
</dbReference>
<dbReference type="SMART" id="SM00827">
    <property type="entry name" value="PKS_AT"/>
    <property type="match status" value="1"/>
</dbReference>
<feature type="region of interest" description="N-terminal hotdog fold" evidence="8">
    <location>
        <begin position="942"/>
        <end position="1080"/>
    </location>
</feature>
<feature type="domain" description="PKS/mFAS DH" evidence="12">
    <location>
        <begin position="942"/>
        <end position="1247"/>
    </location>
</feature>
<dbReference type="Pfam" id="PF16197">
    <property type="entry name" value="KAsynt_C_assoc"/>
    <property type="match status" value="1"/>
</dbReference>
<dbReference type="InterPro" id="IPR049551">
    <property type="entry name" value="PKS_DH_C"/>
</dbReference>
<dbReference type="PROSITE" id="PS50075">
    <property type="entry name" value="CARRIER"/>
    <property type="match status" value="1"/>
</dbReference>
<dbReference type="SUPFAM" id="SSF53335">
    <property type="entry name" value="S-adenosyl-L-methionine-dependent methyltransferases"/>
    <property type="match status" value="1"/>
</dbReference>
<dbReference type="Gene3D" id="3.40.366.10">
    <property type="entry name" value="Malonyl-Coenzyme A Acyl Carrier Protein, domain 2"/>
    <property type="match status" value="1"/>
</dbReference>
<keyword evidence="4" id="KW-0521">NADP</keyword>
<dbReference type="SMART" id="SM00822">
    <property type="entry name" value="PKS_KR"/>
    <property type="match status" value="1"/>
</dbReference>
<dbReference type="CDD" id="cd00833">
    <property type="entry name" value="PKS"/>
    <property type="match status" value="1"/>
</dbReference>
<proteinExistence type="predicted"/>
<evidence type="ECO:0000313" key="13">
    <source>
        <dbReference type="EMBL" id="KAH6653120.1"/>
    </source>
</evidence>
<dbReference type="Gene3D" id="3.40.50.150">
    <property type="entry name" value="Vaccinia Virus protein VP39"/>
    <property type="match status" value="1"/>
</dbReference>
<dbReference type="Pfam" id="PF08242">
    <property type="entry name" value="Methyltransf_12"/>
    <property type="match status" value="1"/>
</dbReference>
<dbReference type="InterPro" id="IPR020806">
    <property type="entry name" value="PKS_PP-bd"/>
</dbReference>
<evidence type="ECO:0000259" key="11">
    <source>
        <dbReference type="PROSITE" id="PS52004"/>
    </source>
</evidence>
<comment type="caution">
    <text evidence="8">Lacks conserved residue(s) required for the propagation of feature annotation.</text>
</comment>
<dbReference type="InterPro" id="IPR011032">
    <property type="entry name" value="GroES-like_sf"/>
</dbReference>
<dbReference type="InterPro" id="IPR013968">
    <property type="entry name" value="PKS_KR"/>
</dbReference>
<dbReference type="GO" id="GO:0004312">
    <property type="term" value="F:fatty acid synthase activity"/>
    <property type="evidence" value="ECO:0007669"/>
    <property type="project" value="TreeGrafter"/>
</dbReference>
<dbReference type="SUPFAM" id="SSF51735">
    <property type="entry name" value="NAD(P)-binding Rossmann-fold domains"/>
    <property type="match status" value="2"/>
</dbReference>
<dbReference type="SMART" id="SM00823">
    <property type="entry name" value="PKS_PP"/>
    <property type="match status" value="1"/>
</dbReference>
<evidence type="ECO:0000256" key="9">
    <source>
        <dbReference type="SAM" id="MobiDB-lite"/>
    </source>
</evidence>
<dbReference type="GO" id="GO:0031177">
    <property type="term" value="F:phosphopantetheine binding"/>
    <property type="evidence" value="ECO:0007669"/>
    <property type="project" value="InterPro"/>
</dbReference>
<dbReference type="SMART" id="SM00829">
    <property type="entry name" value="PKS_ER"/>
    <property type="match status" value="1"/>
</dbReference>
<feature type="domain" description="Ketosynthase family 3 (KS3)" evidence="11">
    <location>
        <begin position="7"/>
        <end position="422"/>
    </location>
</feature>
<keyword evidence="5" id="KW-0560">Oxidoreductase</keyword>
<dbReference type="GeneID" id="70134579"/>
<dbReference type="InterPro" id="IPR049900">
    <property type="entry name" value="PKS_mFAS_DH"/>
</dbReference>
<dbReference type="Pfam" id="PF02801">
    <property type="entry name" value="Ketoacyl-synt_C"/>
    <property type="match status" value="1"/>
</dbReference>
<dbReference type="InterPro" id="IPR014043">
    <property type="entry name" value="Acyl_transferase_dom"/>
</dbReference>
<comment type="caution">
    <text evidence="13">The sequence shown here is derived from an EMBL/GenBank/DDBJ whole genome shotgun (WGS) entry which is preliminary data.</text>
</comment>
<dbReference type="SUPFAM" id="SSF53901">
    <property type="entry name" value="Thiolase-like"/>
    <property type="match status" value="1"/>
</dbReference>
<dbReference type="InterPro" id="IPR036736">
    <property type="entry name" value="ACP-like_sf"/>
</dbReference>
<dbReference type="PANTHER" id="PTHR43775:SF50">
    <property type="entry name" value="HIGHLY REDUCING POLYKETIDE SYNTHASE SRDA"/>
    <property type="match status" value="1"/>
</dbReference>
<dbReference type="SUPFAM" id="SSF55048">
    <property type="entry name" value="Probable ACP-binding domain of malonyl-CoA ACP transacylase"/>
    <property type="match status" value="1"/>
</dbReference>
<dbReference type="InterPro" id="IPR020807">
    <property type="entry name" value="PKS_DH"/>
</dbReference>
<dbReference type="SUPFAM" id="SSF50129">
    <property type="entry name" value="GroES-like"/>
    <property type="match status" value="1"/>
</dbReference>
<dbReference type="InterPro" id="IPR013217">
    <property type="entry name" value="Methyltransf_12"/>
</dbReference>
<evidence type="ECO:0000256" key="7">
    <source>
        <dbReference type="ARBA" id="ARBA00023315"/>
    </source>
</evidence>
<feature type="domain" description="Carrier" evidence="10">
    <location>
        <begin position="2475"/>
        <end position="2553"/>
    </location>
</feature>
<dbReference type="InterPro" id="IPR020841">
    <property type="entry name" value="PKS_Beta-ketoAc_synthase_dom"/>
</dbReference>
<dbReference type="InterPro" id="IPR014030">
    <property type="entry name" value="Ketoacyl_synth_N"/>
</dbReference>
<protein>
    <recommendedName>
        <fullName evidence="15">Polyketide synthase</fullName>
    </recommendedName>
</protein>
<feature type="region of interest" description="Disordered" evidence="9">
    <location>
        <begin position="434"/>
        <end position="457"/>
    </location>
</feature>
<accession>A0A9P8UJD2</accession>
<organism evidence="13 14">
    <name type="scientific">Truncatella angustata</name>
    <dbReference type="NCBI Taxonomy" id="152316"/>
    <lineage>
        <taxon>Eukaryota</taxon>
        <taxon>Fungi</taxon>
        <taxon>Dikarya</taxon>
        <taxon>Ascomycota</taxon>
        <taxon>Pezizomycotina</taxon>
        <taxon>Sordariomycetes</taxon>
        <taxon>Xylariomycetidae</taxon>
        <taxon>Amphisphaeriales</taxon>
        <taxon>Sporocadaceae</taxon>
        <taxon>Truncatella</taxon>
    </lineage>
</organism>
<dbReference type="CDD" id="cd05195">
    <property type="entry name" value="enoyl_red"/>
    <property type="match status" value="1"/>
</dbReference>
<dbReference type="Pfam" id="PF21089">
    <property type="entry name" value="PKS_DH_N"/>
    <property type="match status" value="1"/>
</dbReference>
<dbReference type="Gene3D" id="1.10.1200.10">
    <property type="entry name" value="ACP-like"/>
    <property type="match status" value="1"/>
</dbReference>
<dbReference type="InterPro" id="IPR020843">
    <property type="entry name" value="ER"/>
</dbReference>
<evidence type="ECO:0000256" key="5">
    <source>
        <dbReference type="ARBA" id="ARBA00023002"/>
    </source>
</evidence>
<dbReference type="InterPro" id="IPR036291">
    <property type="entry name" value="NAD(P)-bd_dom_sf"/>
</dbReference>
<dbReference type="InterPro" id="IPR032821">
    <property type="entry name" value="PKS_assoc"/>
</dbReference>
<dbReference type="InterPro" id="IPR016039">
    <property type="entry name" value="Thiolase-like"/>
</dbReference>
<evidence type="ECO:0000256" key="2">
    <source>
        <dbReference type="ARBA" id="ARBA00022553"/>
    </source>
</evidence>
<dbReference type="SMART" id="SM00825">
    <property type="entry name" value="PKS_KS"/>
    <property type="match status" value="1"/>
</dbReference>
<dbReference type="Pfam" id="PF00698">
    <property type="entry name" value="Acyl_transf_1"/>
    <property type="match status" value="1"/>
</dbReference>
<dbReference type="InterPro" id="IPR042104">
    <property type="entry name" value="PKS_dehydratase_sf"/>
</dbReference>
<keyword evidence="2" id="KW-0597">Phosphoprotein</keyword>
<evidence type="ECO:0000256" key="6">
    <source>
        <dbReference type="ARBA" id="ARBA00023268"/>
    </source>
</evidence>
<dbReference type="CDD" id="cd02440">
    <property type="entry name" value="AdoMet_MTases"/>
    <property type="match status" value="1"/>
</dbReference>
<dbReference type="GO" id="GO:0044550">
    <property type="term" value="P:secondary metabolite biosynthetic process"/>
    <property type="evidence" value="ECO:0007669"/>
    <property type="project" value="UniProtKB-ARBA"/>
</dbReference>
<evidence type="ECO:0000256" key="8">
    <source>
        <dbReference type="PROSITE-ProRule" id="PRU01363"/>
    </source>
</evidence>
<dbReference type="PANTHER" id="PTHR43775">
    <property type="entry name" value="FATTY ACID SYNTHASE"/>
    <property type="match status" value="1"/>
</dbReference>
<dbReference type="Pfam" id="PF00550">
    <property type="entry name" value="PP-binding"/>
    <property type="match status" value="1"/>
</dbReference>
<keyword evidence="1" id="KW-0596">Phosphopantetheine</keyword>
<dbReference type="SUPFAM" id="SSF52151">
    <property type="entry name" value="FabD/lysophospholipase-like"/>
    <property type="match status" value="1"/>
</dbReference>
<feature type="region of interest" description="C-terminal hotdog fold" evidence="8">
    <location>
        <begin position="1094"/>
        <end position="1247"/>
    </location>
</feature>
<evidence type="ECO:0000256" key="1">
    <source>
        <dbReference type="ARBA" id="ARBA00022450"/>
    </source>
</evidence>
<dbReference type="RefSeq" id="XP_045957397.1">
    <property type="nucleotide sequence ID" value="XM_046105688.1"/>
</dbReference>
<dbReference type="InterPro" id="IPR001227">
    <property type="entry name" value="Ac_transferase_dom_sf"/>
</dbReference>
<dbReference type="Gene3D" id="3.10.129.110">
    <property type="entry name" value="Polyketide synthase dehydratase"/>
    <property type="match status" value="1"/>
</dbReference>
<evidence type="ECO:0000256" key="4">
    <source>
        <dbReference type="ARBA" id="ARBA00022857"/>
    </source>
</evidence>
<dbReference type="InterPro" id="IPR057326">
    <property type="entry name" value="KR_dom"/>
</dbReference>
<dbReference type="Pfam" id="PF00109">
    <property type="entry name" value="ketoacyl-synt"/>
    <property type="match status" value="1"/>
</dbReference>
<name>A0A9P8UJD2_9PEZI</name>
<keyword evidence="3" id="KW-0808">Transferase</keyword>
<dbReference type="SMART" id="SM00826">
    <property type="entry name" value="PKS_DH"/>
    <property type="match status" value="1"/>
</dbReference>
<gene>
    <name evidence="13" type="ORF">BKA67DRAFT_637287</name>
</gene>
<dbReference type="GO" id="GO:0016491">
    <property type="term" value="F:oxidoreductase activity"/>
    <property type="evidence" value="ECO:0007669"/>
    <property type="project" value="UniProtKB-KW"/>
</dbReference>
<dbReference type="InterPro" id="IPR014031">
    <property type="entry name" value="Ketoacyl_synth_C"/>
</dbReference>
<reference evidence="13" key="1">
    <citation type="journal article" date="2021" name="Nat. Commun.">
        <title>Genetic determinants of endophytism in the Arabidopsis root mycobiome.</title>
        <authorList>
            <person name="Mesny F."/>
            <person name="Miyauchi S."/>
            <person name="Thiergart T."/>
            <person name="Pickel B."/>
            <person name="Atanasova L."/>
            <person name="Karlsson M."/>
            <person name="Huettel B."/>
            <person name="Barry K.W."/>
            <person name="Haridas S."/>
            <person name="Chen C."/>
            <person name="Bauer D."/>
            <person name="Andreopoulos W."/>
            <person name="Pangilinan J."/>
            <person name="LaButti K."/>
            <person name="Riley R."/>
            <person name="Lipzen A."/>
            <person name="Clum A."/>
            <person name="Drula E."/>
            <person name="Henrissat B."/>
            <person name="Kohler A."/>
            <person name="Grigoriev I.V."/>
            <person name="Martin F.M."/>
            <person name="Hacquard S."/>
        </authorList>
    </citation>
    <scope>NUCLEOTIDE SEQUENCE</scope>
    <source>
        <strain evidence="13">MPI-SDFR-AT-0073</strain>
    </source>
</reference>
<dbReference type="InterPro" id="IPR029063">
    <property type="entry name" value="SAM-dependent_MTases_sf"/>
</dbReference>
<feature type="compositionally biased region" description="Polar residues" evidence="9">
    <location>
        <begin position="440"/>
        <end position="457"/>
    </location>
</feature>
<evidence type="ECO:0000313" key="14">
    <source>
        <dbReference type="Proteomes" id="UP000758603"/>
    </source>
</evidence>
<dbReference type="Pfam" id="PF14765">
    <property type="entry name" value="PS-DH"/>
    <property type="match status" value="1"/>
</dbReference>
<dbReference type="GO" id="GO:0032259">
    <property type="term" value="P:methylation"/>
    <property type="evidence" value="ECO:0007669"/>
    <property type="project" value="UniProtKB-KW"/>
</dbReference>
<dbReference type="Proteomes" id="UP000758603">
    <property type="component" value="Unassembled WGS sequence"/>
</dbReference>
<dbReference type="InterPro" id="IPR016035">
    <property type="entry name" value="Acyl_Trfase/lysoPLipase"/>
</dbReference>
<dbReference type="SUPFAM" id="SSF47336">
    <property type="entry name" value="ACP-like"/>
    <property type="match status" value="1"/>
</dbReference>
<evidence type="ECO:0000256" key="3">
    <source>
        <dbReference type="ARBA" id="ARBA00022679"/>
    </source>
</evidence>
<keyword evidence="6" id="KW-0511">Multifunctional enzyme</keyword>
<dbReference type="InterPro" id="IPR049552">
    <property type="entry name" value="PKS_DH_N"/>
</dbReference>
<dbReference type="PROSITE" id="PS52019">
    <property type="entry name" value="PKS_MFAS_DH"/>
    <property type="match status" value="1"/>
</dbReference>
<evidence type="ECO:0000259" key="10">
    <source>
        <dbReference type="PROSITE" id="PS50075"/>
    </source>
</evidence>
<evidence type="ECO:0008006" key="15">
    <source>
        <dbReference type="Google" id="ProtNLM"/>
    </source>
</evidence>
<dbReference type="InterPro" id="IPR009081">
    <property type="entry name" value="PP-bd_ACP"/>
</dbReference>
<dbReference type="OrthoDB" id="329835at2759"/>
<dbReference type="Gene3D" id="3.90.180.10">
    <property type="entry name" value="Medium-chain alcohol dehydrogenases, catalytic domain"/>
    <property type="match status" value="1"/>
</dbReference>
<dbReference type="Pfam" id="PF08659">
    <property type="entry name" value="KR"/>
    <property type="match status" value="1"/>
</dbReference>
<dbReference type="Gene3D" id="3.40.50.720">
    <property type="entry name" value="NAD(P)-binding Rossmann-like Domain"/>
    <property type="match status" value="1"/>
</dbReference>
<evidence type="ECO:0000259" key="12">
    <source>
        <dbReference type="PROSITE" id="PS52019"/>
    </source>
</evidence>
<dbReference type="EMBL" id="JAGPXC010000005">
    <property type="protein sequence ID" value="KAH6653120.1"/>
    <property type="molecule type" value="Genomic_DNA"/>
</dbReference>
<keyword evidence="14" id="KW-1185">Reference proteome</keyword>
<dbReference type="GO" id="GO:0008168">
    <property type="term" value="F:methyltransferase activity"/>
    <property type="evidence" value="ECO:0007669"/>
    <property type="project" value="UniProtKB-KW"/>
</dbReference>
<sequence>MAAANQHEPVAIVGMGCRWPGGVSNSPELWDFLMERYDGLQEFDKPRYSAEGFYHPNTDRPGTMAMRSAFLTEGDARLFDYTFFGMTALEVETLDPGQRKLLEVAYEAIENAGESWESISGTRTGVFVGNFSVDHWMIQQRDWDNPRPYAFSGAGTSILANRISYVFNLKGPSLTVDTAFNAIRAGDCDSAIVASSNWIGDPGVQMALDKMGALSATSRCHTFDSRADGYARGEGFCALYLKRISSAVADESPIRAVIRGTAINANGRTGGISRPSVAGQEAVIREAYRNAGGLPYSDTSYFECHGTGTSVGDPLEVAAVGRVFASEKPHGEPMLVGSVKTNVGHSEGASALASIMKVVLSLENGIIPPIFDIETPNPAIDFEGANVKIVTDATSWPNGKLRRASINSFGYGGSNGHCILDHVHSVIPDYVKPGVRPGQANGNSSNGITSEESRSTNANAANHTITIKVTGAATAATRQLVLLPFSAHNEASLQMNIEALSKTIDRFSLADVAYTLGDKRSKLSHRSFRIVDKSSAAQGLLHDGKVWRSPAQSSKLAFIFTGQGAQWHAMGASLFEYRVFRTTIKRLDHVLEALQTPPSWTLADTAEVSQTVCTAAQIGLVDLLASWSVRPSSVAGHSSGEMAAAYASGYITAAEAIVAAYFRGQAVSRNKENGAMLAVGLGPDEVSFKYLGDWGRQVNVAAINSQDSVTISGDAEAIKKISEAPTADGVFNRVLKTGGNAYHSHHMNIIGCDYDQVLSNGLKHIENRGLVNRQQCYDRVPWISSVAPGKIPPYLTAVEWSSYWRTNLESPVRFYEAVSILLSLEGSKQVHAFLEVGPHPALKSPLAQIAQGHGKSISYVSTLKRQEDGRVSMLQLAGQLFCLNYPEINLAAVNSVDDLHSKGMQRGCTAIDLPQYQYAYGPVIYHESRQSKEYRFRTVPRHDLLGSKVVGNAKLRPQWRNILRLKDLAWLSDYSLLSDTVLPSAGYITMAVEAVSQVYSSFPGPVKITGYTLSNVRIKASMKIPQDDYGLEVLTSMETAGATDATSPEWATFSISSVNRDTEEWTEHCTGLIKVEVSEATVYTDKIDMADAVLQAANTSAWYRKLSALGLNYGKSFQSVSKVMVDQDLNLAVGQLDLIAAADNAKGYESSYPLHPTAFEGAFQLGFLTCRGGQIEQTGSAFAAVQIPQIYLKNGICEESNTVVGYAKRHGLRGSDCVDLQLLSQSGKIVMSVENLRFASFISAQPSSTDGVVGGSLARLVWKPSFRYMNNRQSRNMFPPPQENVEIAPLWGTTNRLAHMVVYDIYRKYAQGRDGPKPSGEVGHFLAWIKRMGEKDQSEPIREARGLSNDELLQRINQLIHQAPNVTEVKIIKLLHEEMADILYERKTGIDILIQNDLLTPLYQTGLLMTSVYPQLSRVLEGLGHSNPNLRILEIGGGTGGATRIAVKALSGPNGTKNYHDYTFTDVSPGFLSSARDSMTDFQDFNYAVLDVEVDPVKQGFEPVYDLIIASQVLHATISMANTLANVRKMLKPGGQLLLVESNRNFTVHGIVVGTFTGYWFGIPDGRVDAPFMGLERWDSELRKAGFSGLDIVLDDFPSPHNTTSAMLSTLLRPSESTHQGKPALHIQILNCPGASTALVGRISEEIDKRGYSFHTASFDDASTLIPPKSHVIVLLDEKRLSYSTGERYFQTLQYLAQNTVSLVVLTSCGMVSGHNPHAAMIPGLLQALRAEGSSGKFASIDIDADGFAVDTDELEDLARSIVDQQLSLSKINEGGPGPEDREFVWQDGCLWVSRYVTDMSLRPENSPRHTVVASGDFRCSSEDAVRAVFQAPGYLPLTLETDKEMWQVIPENDIEVKIAASGLSWTQSDSLTGRSDAFHPSSEYSGVVTAVGASVIGFEAGDRVYGLGIGYIGNYSRVPASLARKMSACDDLVQMASILTVLFLSPTNEVGLAGIRIAKAKGADVWVVFDTPEQADSHVEMLGLPPSQVLSSLDLQQAGGKVLQRGFDVVLTTATQDKDLCAALKVLAPLGYLIKVGPANPGESRGAFTSELFQKNVNFSLVDPLVLLGSNPQLCNEIMDTVDGYYRDGFIEPIHAVTSIDITDLASCQIIGDVIKDMQPGKLLVTFNDANAFSKAASATPTIRFNSEASYLIAGNFDGPVRALVRWMGEHGARHIVLLSTRDISSNTEDDKLLARLATRGISLQVVQCDISDRDEILHKIPQASQERPVKGVVHLAGPNLQIPTIDNVSLSAWRQSLATKVAGTKNLHEATLDSNLDFFVLATTSPTPHGANAAGDHFLEAFARHRWHLGLPASTFSSVLVADVENETSKLGSNLHVAGTIVLSEKQFLGLIEPAFLKQNVSPPSYKQRERLGRGQDPFSTINIVTGVEPSTISPAPSDHVVSGVEAAILASPYWAEDGRLSHIVRAVSDAKRQSLSNTTRDSEEESPRAAMERLHREFDAAIAQGGLGERTQTVSFIEGAVMQAVANVLFIDVESLNPAKSVANHGVDSLVAAELRRWFNQALGVELNMVALLDPDTTIHALAESIVDMALAHKQT</sequence>
<dbReference type="InterPro" id="IPR016036">
    <property type="entry name" value="Malonyl_transacylase_ACP-bd"/>
</dbReference>
<dbReference type="PROSITE" id="PS52004">
    <property type="entry name" value="KS3_2"/>
    <property type="match status" value="1"/>
</dbReference>
<dbReference type="InterPro" id="IPR050091">
    <property type="entry name" value="PKS_NRPS_Biosynth_Enz"/>
</dbReference>
<keyword evidence="7" id="KW-0012">Acyltransferase</keyword>